<accession>A0ABT2HBK0</accession>
<protein>
    <submittedName>
        <fullName evidence="1">Uncharacterized protein</fullName>
    </submittedName>
</protein>
<gene>
    <name evidence="1" type="ORF">N1032_26660</name>
</gene>
<dbReference type="Proteomes" id="UP001165586">
    <property type="component" value="Unassembled WGS sequence"/>
</dbReference>
<feature type="non-terminal residue" evidence="1">
    <location>
        <position position="1"/>
    </location>
</feature>
<keyword evidence="2" id="KW-1185">Reference proteome</keyword>
<name>A0ABT2HBK0_9MICO</name>
<dbReference type="RefSeq" id="WP_259543672.1">
    <property type="nucleotide sequence ID" value="NZ_JANLCJ010000594.1"/>
</dbReference>
<sequence>ILNMISTANVVARTFDASPKGADTVTAEGLNRWDDTRNAVRTGAGDVLVIVPTMKAINREEAVIAFGVIEGKETIDFADTRGEEWVASKRRYGTRYTFGDVALISYSDLSDELKAIVNLPGQSIGYKK</sequence>
<proteinExistence type="predicted"/>
<organism evidence="1 2">
    <name type="scientific">Herbiconiux daphne</name>
    <dbReference type="NCBI Taxonomy" id="2970914"/>
    <lineage>
        <taxon>Bacteria</taxon>
        <taxon>Bacillati</taxon>
        <taxon>Actinomycetota</taxon>
        <taxon>Actinomycetes</taxon>
        <taxon>Micrococcales</taxon>
        <taxon>Microbacteriaceae</taxon>
        <taxon>Herbiconiux</taxon>
    </lineage>
</organism>
<reference evidence="1" key="1">
    <citation type="submission" date="2022-08" db="EMBL/GenBank/DDBJ databases">
        <authorList>
            <person name="Deng Y."/>
            <person name="Han X.-F."/>
            <person name="Zhang Y.-Q."/>
        </authorList>
    </citation>
    <scope>NUCLEOTIDE SEQUENCE</scope>
    <source>
        <strain evidence="1">CPCC 203386</strain>
    </source>
</reference>
<evidence type="ECO:0000313" key="1">
    <source>
        <dbReference type="EMBL" id="MCS5737317.1"/>
    </source>
</evidence>
<evidence type="ECO:0000313" key="2">
    <source>
        <dbReference type="Proteomes" id="UP001165586"/>
    </source>
</evidence>
<comment type="caution">
    <text evidence="1">The sequence shown here is derived from an EMBL/GenBank/DDBJ whole genome shotgun (WGS) entry which is preliminary data.</text>
</comment>
<dbReference type="EMBL" id="JANLCJ010000594">
    <property type="protein sequence ID" value="MCS5737317.1"/>
    <property type="molecule type" value="Genomic_DNA"/>
</dbReference>